<evidence type="ECO:0000313" key="6">
    <source>
        <dbReference type="EMBL" id="ALZ41679.1"/>
    </source>
</evidence>
<evidence type="ECO:0000256" key="3">
    <source>
        <dbReference type="ARBA" id="ARBA00022525"/>
    </source>
</evidence>
<gene>
    <name evidence="6" type="primary">OBP7</name>
</gene>
<keyword evidence="3" id="KW-0964">Secreted</keyword>
<dbReference type="CDD" id="cd23992">
    <property type="entry name" value="PBP_GOBP"/>
    <property type="match status" value="1"/>
</dbReference>
<feature type="signal peptide" evidence="5">
    <location>
        <begin position="1"/>
        <end position="20"/>
    </location>
</feature>
<feature type="chain" id="PRO_5007064289" evidence="5">
    <location>
        <begin position="21"/>
        <end position="242"/>
    </location>
</feature>
<dbReference type="Pfam" id="PF01395">
    <property type="entry name" value="PBP_GOBP"/>
    <property type="match status" value="2"/>
</dbReference>
<name>A0A0X8B0N8_LIRSA</name>
<comment type="subcellular location">
    <subcellularLocation>
        <location evidence="1">Secreted</location>
    </subcellularLocation>
</comment>
<proteinExistence type="evidence at transcript level"/>
<dbReference type="SMART" id="SM00708">
    <property type="entry name" value="PhBP"/>
    <property type="match status" value="2"/>
</dbReference>
<accession>A0A0X8B0N8</accession>
<dbReference type="AlphaFoldDB" id="A0A0X8B0N8"/>
<protein>
    <submittedName>
        <fullName evidence="6">Odorant binding protein 7</fullName>
    </submittedName>
</protein>
<organism evidence="6">
    <name type="scientific">Liriomyza sativae</name>
    <name type="common">Vegetable leafminer</name>
    <dbReference type="NCBI Taxonomy" id="127406"/>
    <lineage>
        <taxon>Eukaryota</taxon>
        <taxon>Metazoa</taxon>
        <taxon>Ecdysozoa</taxon>
        <taxon>Arthropoda</taxon>
        <taxon>Hexapoda</taxon>
        <taxon>Insecta</taxon>
        <taxon>Pterygota</taxon>
        <taxon>Neoptera</taxon>
        <taxon>Endopterygota</taxon>
        <taxon>Diptera</taxon>
        <taxon>Brachycera</taxon>
        <taxon>Muscomorpha</taxon>
        <taxon>Opomyzoidea</taxon>
        <taxon>Agromyzidae</taxon>
        <taxon>Phytomyzinae</taxon>
        <taxon>Liriomyza</taxon>
    </lineage>
</organism>
<dbReference type="InterPro" id="IPR006170">
    <property type="entry name" value="PBP/GOBP"/>
</dbReference>
<evidence type="ECO:0000256" key="5">
    <source>
        <dbReference type="SAM" id="SignalP"/>
    </source>
</evidence>
<evidence type="ECO:0000256" key="2">
    <source>
        <dbReference type="ARBA" id="ARBA00008098"/>
    </source>
</evidence>
<dbReference type="PANTHER" id="PTHR11857:SF43">
    <property type="entry name" value="GEO07291P1-RELATED"/>
    <property type="match status" value="1"/>
</dbReference>
<dbReference type="SUPFAM" id="SSF47565">
    <property type="entry name" value="Insect pheromone/odorant-binding proteins"/>
    <property type="match status" value="2"/>
</dbReference>
<sequence>MLPFSFCTVLLATYFATSLADVSPREGQVIASCLDRVGGMTYENAERLQRYKQWADNYEEFPCFTNCYLNKLSTLYKENSGFNETAVIEQFGKEVHKVCQRRLSEGRDACDIAYNGFHCLVTMLDDPFVHIDRLPNITTEARTVMKDCLRPYDRSLYNRIKEYSKLPTREPIRCYTKCIVDNLQLLNPINRHWNIASLRHHLNIRFEKGSMKHCHALTPHRKRNACAWVFRELTCFMQSKPK</sequence>
<dbReference type="GO" id="GO:0007608">
    <property type="term" value="P:sensory perception of smell"/>
    <property type="evidence" value="ECO:0007669"/>
    <property type="project" value="TreeGrafter"/>
</dbReference>
<evidence type="ECO:0000256" key="1">
    <source>
        <dbReference type="ARBA" id="ARBA00004613"/>
    </source>
</evidence>
<dbReference type="GO" id="GO:0005615">
    <property type="term" value="C:extracellular space"/>
    <property type="evidence" value="ECO:0007669"/>
    <property type="project" value="TreeGrafter"/>
</dbReference>
<dbReference type="GO" id="GO:0005549">
    <property type="term" value="F:odorant binding"/>
    <property type="evidence" value="ECO:0007669"/>
    <property type="project" value="InterPro"/>
</dbReference>
<dbReference type="InterPro" id="IPR036728">
    <property type="entry name" value="PBP_GOBP_sf"/>
</dbReference>
<dbReference type="Gene3D" id="1.10.238.20">
    <property type="entry name" value="Pheromone/general odorant binding protein domain"/>
    <property type="match status" value="2"/>
</dbReference>
<dbReference type="EMBL" id="KT250735">
    <property type="protein sequence ID" value="ALZ41679.1"/>
    <property type="molecule type" value="mRNA"/>
</dbReference>
<evidence type="ECO:0000256" key="4">
    <source>
        <dbReference type="ARBA" id="ARBA00022729"/>
    </source>
</evidence>
<comment type="similarity">
    <text evidence="2">Belongs to the PBP/GOBP family.</text>
</comment>
<reference evidence="6" key="1">
    <citation type="submission" date="2015-07" db="EMBL/GenBank/DDBJ databases">
        <title>Identification and tissue distribution of odorant binding protein genes in the vegetable leafminer Liriomyza sativae.</title>
        <authorList>
            <person name="Zhang L."/>
            <person name="Lei Z."/>
        </authorList>
    </citation>
    <scope>NUCLEOTIDE SEQUENCE</scope>
</reference>
<dbReference type="PANTHER" id="PTHR11857">
    <property type="entry name" value="ODORANT BINDING PROTEIN-RELATED"/>
    <property type="match status" value="1"/>
</dbReference>
<keyword evidence="4 5" id="KW-0732">Signal</keyword>